<keyword evidence="5 6" id="KW-0472">Membrane</keyword>
<reference evidence="7" key="1">
    <citation type="journal article" date="2014" name="Int. J. Syst. Evol. Microbiol.">
        <title>Complete genome of a new Firmicutes species belonging to the dominant human colonic microbiota ('Ruminococcus bicirculans') reveals two chromosomes and a selective capacity to utilize plant glucans.</title>
        <authorList>
            <consortium name="NISC Comparative Sequencing Program"/>
            <person name="Wegmann U."/>
            <person name="Louis P."/>
            <person name="Goesmann A."/>
            <person name="Henrissat B."/>
            <person name="Duncan S.H."/>
            <person name="Flint H.J."/>
        </authorList>
    </citation>
    <scope>NUCLEOTIDE SEQUENCE</scope>
    <source>
        <strain evidence="7">NBRC 103855</strain>
    </source>
</reference>
<accession>A0ABQ5UBW7</accession>
<dbReference type="Proteomes" id="UP001161406">
    <property type="component" value="Unassembled WGS sequence"/>
</dbReference>
<feature type="transmembrane region" description="Helical" evidence="6">
    <location>
        <begin position="105"/>
        <end position="131"/>
    </location>
</feature>
<sequence>MTDTIVETIVKPLPKNYRRRWRRVLWRTIKSMTQMDTSMRCAGVAYFGFLSLFPAVATLVLLIGLFARPTFLANLVDRLEGLIPDVALQLLASQLVALLQQPRAGLGLGLLVSFSIAIWSGSRGVAALMFATSRTRAEPEKRGLVATIAISIATTLLAGIAMIAVLTLVAIVPAYLGVLPWLGTNQMLLLLLRWPVLLVLGILSIAAFYRFAPDRRAKRARWIWPGATIATLLWLAVCAIFSFYVERIGNFEASFGSLATAIVLLLWMYNSALIVVLGATINAELERETLAERALAR</sequence>
<proteinExistence type="predicted"/>
<dbReference type="EMBL" id="BSNG01000001">
    <property type="protein sequence ID" value="GLQ08724.1"/>
    <property type="molecule type" value="Genomic_DNA"/>
</dbReference>
<dbReference type="RefSeq" id="WP_284387885.1">
    <property type="nucleotide sequence ID" value="NZ_BSNG01000001.1"/>
</dbReference>
<dbReference type="PANTHER" id="PTHR30213">
    <property type="entry name" value="INNER MEMBRANE PROTEIN YHJD"/>
    <property type="match status" value="1"/>
</dbReference>
<dbReference type="InterPro" id="IPR017039">
    <property type="entry name" value="Virul_fac_BrkB"/>
</dbReference>
<comment type="caution">
    <text evidence="7">The sequence shown here is derived from an EMBL/GenBank/DDBJ whole genome shotgun (WGS) entry which is preliminary data.</text>
</comment>
<evidence type="ECO:0000256" key="2">
    <source>
        <dbReference type="ARBA" id="ARBA00022475"/>
    </source>
</evidence>
<comment type="subcellular location">
    <subcellularLocation>
        <location evidence="1">Cell membrane</location>
        <topology evidence="1">Multi-pass membrane protein</topology>
    </subcellularLocation>
</comment>
<evidence type="ECO:0000313" key="7">
    <source>
        <dbReference type="EMBL" id="GLQ08724.1"/>
    </source>
</evidence>
<name>A0ABQ5UBW7_9HYPH</name>
<dbReference type="Pfam" id="PF03631">
    <property type="entry name" value="Virul_fac_BrkB"/>
    <property type="match status" value="1"/>
</dbReference>
<evidence type="ECO:0000256" key="6">
    <source>
        <dbReference type="SAM" id="Phobius"/>
    </source>
</evidence>
<keyword evidence="2" id="KW-1003">Cell membrane</keyword>
<feature type="transmembrane region" description="Helical" evidence="6">
    <location>
        <begin position="257"/>
        <end position="281"/>
    </location>
</feature>
<keyword evidence="8" id="KW-1185">Reference proteome</keyword>
<keyword evidence="4 6" id="KW-1133">Transmembrane helix</keyword>
<reference evidence="7" key="2">
    <citation type="submission" date="2023-01" db="EMBL/GenBank/DDBJ databases">
        <title>Draft genome sequence of Devosia yakushimensis strain NBRC 103855.</title>
        <authorList>
            <person name="Sun Q."/>
            <person name="Mori K."/>
        </authorList>
    </citation>
    <scope>NUCLEOTIDE SEQUENCE</scope>
    <source>
        <strain evidence="7">NBRC 103855</strain>
    </source>
</reference>
<protein>
    <submittedName>
        <fullName evidence="7">Ribonuclease</fullName>
    </submittedName>
</protein>
<evidence type="ECO:0000256" key="1">
    <source>
        <dbReference type="ARBA" id="ARBA00004651"/>
    </source>
</evidence>
<feature type="transmembrane region" description="Helical" evidence="6">
    <location>
        <begin position="143"/>
        <end position="176"/>
    </location>
</feature>
<evidence type="ECO:0000256" key="3">
    <source>
        <dbReference type="ARBA" id="ARBA00022692"/>
    </source>
</evidence>
<feature type="transmembrane region" description="Helical" evidence="6">
    <location>
        <begin position="44"/>
        <end position="67"/>
    </location>
</feature>
<evidence type="ECO:0000256" key="5">
    <source>
        <dbReference type="ARBA" id="ARBA00023136"/>
    </source>
</evidence>
<organism evidence="7 8">
    <name type="scientific">Devosia yakushimensis</name>
    <dbReference type="NCBI Taxonomy" id="470028"/>
    <lineage>
        <taxon>Bacteria</taxon>
        <taxon>Pseudomonadati</taxon>
        <taxon>Pseudomonadota</taxon>
        <taxon>Alphaproteobacteria</taxon>
        <taxon>Hyphomicrobiales</taxon>
        <taxon>Devosiaceae</taxon>
        <taxon>Devosia</taxon>
    </lineage>
</organism>
<dbReference type="PANTHER" id="PTHR30213:SF0">
    <property type="entry name" value="UPF0761 MEMBRANE PROTEIN YIHY"/>
    <property type="match status" value="1"/>
</dbReference>
<feature type="transmembrane region" description="Helical" evidence="6">
    <location>
        <begin position="223"/>
        <end position="245"/>
    </location>
</feature>
<gene>
    <name evidence="7" type="ORF">GCM10007913_06560</name>
</gene>
<dbReference type="PIRSF" id="PIRSF035875">
    <property type="entry name" value="RNase_BN"/>
    <property type="match status" value="1"/>
</dbReference>
<evidence type="ECO:0000313" key="8">
    <source>
        <dbReference type="Proteomes" id="UP001161406"/>
    </source>
</evidence>
<keyword evidence="3 6" id="KW-0812">Transmembrane</keyword>
<feature type="transmembrane region" description="Helical" evidence="6">
    <location>
        <begin position="188"/>
        <end position="211"/>
    </location>
</feature>
<evidence type="ECO:0000256" key="4">
    <source>
        <dbReference type="ARBA" id="ARBA00022989"/>
    </source>
</evidence>